<protein>
    <submittedName>
        <fullName evidence="1">Uncharacterized protein</fullName>
    </submittedName>
</protein>
<dbReference type="AlphaFoldDB" id="A0A4Y2PNF6"/>
<organism evidence="1 2">
    <name type="scientific">Araneus ventricosus</name>
    <name type="common">Orbweaver spider</name>
    <name type="synonym">Epeira ventricosa</name>
    <dbReference type="NCBI Taxonomy" id="182803"/>
    <lineage>
        <taxon>Eukaryota</taxon>
        <taxon>Metazoa</taxon>
        <taxon>Ecdysozoa</taxon>
        <taxon>Arthropoda</taxon>
        <taxon>Chelicerata</taxon>
        <taxon>Arachnida</taxon>
        <taxon>Araneae</taxon>
        <taxon>Araneomorphae</taxon>
        <taxon>Entelegynae</taxon>
        <taxon>Araneoidea</taxon>
        <taxon>Araneidae</taxon>
        <taxon>Araneus</taxon>
    </lineage>
</organism>
<reference evidence="1 2" key="1">
    <citation type="journal article" date="2019" name="Sci. Rep.">
        <title>Orb-weaving spider Araneus ventricosus genome elucidates the spidroin gene catalogue.</title>
        <authorList>
            <person name="Kono N."/>
            <person name="Nakamura H."/>
            <person name="Ohtoshi R."/>
            <person name="Moran D.A.P."/>
            <person name="Shinohara A."/>
            <person name="Yoshida Y."/>
            <person name="Fujiwara M."/>
            <person name="Mori M."/>
            <person name="Tomita M."/>
            <person name="Arakawa K."/>
        </authorList>
    </citation>
    <scope>NUCLEOTIDE SEQUENCE [LARGE SCALE GENOMIC DNA]</scope>
</reference>
<dbReference type="EMBL" id="BGPR01011890">
    <property type="protein sequence ID" value="GBN53465.1"/>
    <property type="molecule type" value="Genomic_DNA"/>
</dbReference>
<comment type="caution">
    <text evidence="1">The sequence shown here is derived from an EMBL/GenBank/DDBJ whole genome shotgun (WGS) entry which is preliminary data.</text>
</comment>
<accession>A0A4Y2PNF6</accession>
<name>A0A4Y2PNF6_ARAVE</name>
<proteinExistence type="predicted"/>
<dbReference type="Proteomes" id="UP000499080">
    <property type="component" value="Unassembled WGS sequence"/>
</dbReference>
<gene>
    <name evidence="1" type="ORF">AVEN_118216_1</name>
</gene>
<keyword evidence="2" id="KW-1185">Reference proteome</keyword>
<evidence type="ECO:0000313" key="1">
    <source>
        <dbReference type="EMBL" id="GBN53465.1"/>
    </source>
</evidence>
<sequence>MAMISLVYHTHIYSDMDLVARISVSAGSVWNIRQSSRYYIDCRYFGLRLPGGKVAALGSEDYKFESRYDQRFDVYVGVLHFNTAGMVRNFGEGVARSCVVLVM</sequence>
<evidence type="ECO:0000313" key="2">
    <source>
        <dbReference type="Proteomes" id="UP000499080"/>
    </source>
</evidence>